<dbReference type="Proteomes" id="UP000186698">
    <property type="component" value="Chromosome 9_10S"/>
</dbReference>
<dbReference type="AlphaFoldDB" id="A0A8J1LXV0"/>
<dbReference type="Pfam" id="PF01134">
    <property type="entry name" value="GIDA"/>
    <property type="match status" value="1"/>
</dbReference>
<dbReference type="GO" id="GO:0050660">
    <property type="term" value="F:flavin adenine dinucleotide binding"/>
    <property type="evidence" value="ECO:0000318"/>
    <property type="project" value="GO_Central"/>
</dbReference>
<sequence>MAAPITRRRGKMILSHGARCALSQVPIPSRSLCHPPRHARAPHYHVLVVGGGHAGTEAAAAAARTGAHTLLITHRLDTIGQMSCNPSFGGIGKGHLMREIDALDGLCGRICDLSGIHYKVLNRCKGPAVWGLRAQIDRELYRRNMQKEILGTPRLTVMEASVEDLILETPDPSLPGKCQVKGVILGDGRPVLASSVILTNGTFLRGTMRIGMEERPAGRWGEEPAVGLAQTLDNLGFTVGRLKTGTPPRIAKDSVNFDVVERHEADNPPVPFSFMSDKVWIQPHTQLPCHLTSTTPAVEHIVRENLHLSSHVQETTAGPRYCPSIESKVLRFPGRSHQVWLEPEGVDCDVIYPQGLSVTIPAEAQERLLRHIPGLENVRMLRPGYGVQYDFLDPRQLCSSLETYLVQRLFLAGQINGTTGYEEAAAQGIMAGINAALRVKGHPAFTISRTQGYIGVLIDDLTTQGTREPYRMFTSRAEFRMSLRPDNADSRLTLRGYEEAGCVSQERYERAHATNTTLAQGLATLRSLQLSPPKWQQLIPRVPISSSRGSTLSALELLRYQGMDLPTISRAFPNQLRMFCERPDIAQRLKIEAAYEVHVSQQRKEILEVQRDESLVLPHDLDYRSLDASLSIEVQEKLAESRPETIGAASRIPGVTPAAVVNLLRYVRNKTQEPPRRKVGKVGSEAERKFLIGGGSHEPRVL</sequence>
<name>A0A8J1LXV0_XENLA</name>
<proteinExistence type="inferred from homology"/>
<dbReference type="InterPro" id="IPR036188">
    <property type="entry name" value="FAD/NAD-bd_sf"/>
</dbReference>
<dbReference type="SMART" id="SM01228">
    <property type="entry name" value="GIDA_assoc_3"/>
    <property type="match status" value="1"/>
</dbReference>
<dbReference type="PANTHER" id="PTHR11806">
    <property type="entry name" value="GLUCOSE INHIBITED DIVISION PROTEIN A"/>
    <property type="match status" value="1"/>
</dbReference>
<dbReference type="KEGG" id="xla:108704178"/>
<dbReference type="GO" id="GO:0070899">
    <property type="term" value="P:mitochondrial tRNA wobble uridine modification"/>
    <property type="evidence" value="ECO:0000318"/>
    <property type="project" value="GO_Central"/>
</dbReference>
<keyword evidence="12" id="KW-1185">Reference proteome</keyword>
<evidence type="ECO:0000256" key="7">
    <source>
        <dbReference type="ARBA" id="ARBA00061980"/>
    </source>
</evidence>
<comment type="similarity">
    <text evidence="2">Belongs to the MnmG family.</text>
</comment>
<comment type="function">
    <text evidence="6">Component of the GTPBP3-MTO1 complex that catalyzes the 5-taurinomethyluridine (taum(5)U) modification at the 34th wobble position (U34) of mitochondrial tRNAs (mt-tRNAs), which plays a role in mt-tRNA decoding and mitochondrial translation. Taum(5)U formation on mammalian mt-tRNA requires the presence of both GTPBP3-mediated GTPase activity and MTO1 catalytic activity.</text>
</comment>
<dbReference type="Gene3D" id="3.50.50.60">
    <property type="entry name" value="FAD/NAD(P)-binding domain"/>
    <property type="match status" value="2"/>
</dbReference>
<dbReference type="FunFam" id="1.10.150.570:FF:000001">
    <property type="entry name" value="tRNA uridine 5-carboxymethylaminomethyl modification enzyme MnmG"/>
    <property type="match status" value="1"/>
</dbReference>
<dbReference type="InterPro" id="IPR049312">
    <property type="entry name" value="GIDA_C_N"/>
</dbReference>
<dbReference type="PROSITE" id="PS01280">
    <property type="entry name" value="GIDA_1"/>
    <property type="match status" value="1"/>
</dbReference>
<dbReference type="OrthoDB" id="3329at2759"/>
<evidence type="ECO:0000256" key="10">
    <source>
        <dbReference type="ARBA" id="ARBA00083348"/>
    </source>
</evidence>
<evidence type="ECO:0000259" key="11">
    <source>
        <dbReference type="SMART" id="SM01228"/>
    </source>
</evidence>
<dbReference type="PROSITE" id="PS01281">
    <property type="entry name" value="GIDA_2"/>
    <property type="match status" value="1"/>
</dbReference>
<dbReference type="NCBIfam" id="TIGR00136">
    <property type="entry name" value="mnmG_gidA"/>
    <property type="match status" value="1"/>
</dbReference>
<dbReference type="HAMAP" id="MF_00129">
    <property type="entry name" value="MnmG_GidA"/>
    <property type="match status" value="1"/>
</dbReference>
<dbReference type="GeneID" id="108704178"/>
<dbReference type="InterPro" id="IPR026904">
    <property type="entry name" value="MnmG_C"/>
</dbReference>
<dbReference type="InterPro" id="IPR040131">
    <property type="entry name" value="MnmG_N"/>
</dbReference>
<dbReference type="InterPro" id="IPR002218">
    <property type="entry name" value="MnmG-rel"/>
</dbReference>
<evidence type="ECO:0000256" key="2">
    <source>
        <dbReference type="ARBA" id="ARBA00007653"/>
    </source>
</evidence>
<reference evidence="13" key="1">
    <citation type="submission" date="2025-08" db="UniProtKB">
        <authorList>
            <consortium name="RefSeq"/>
        </authorList>
    </citation>
    <scope>IDENTIFICATION</scope>
    <source>
        <strain evidence="13">J_2021</strain>
        <tissue evidence="13">Erythrocytes</tissue>
    </source>
</reference>
<evidence type="ECO:0000256" key="5">
    <source>
        <dbReference type="ARBA" id="ARBA00051247"/>
    </source>
</evidence>
<dbReference type="Gene3D" id="1.10.150.570">
    <property type="entry name" value="GidA associated domain, C-terminal subdomain"/>
    <property type="match status" value="1"/>
</dbReference>
<dbReference type="GO" id="GO:0030488">
    <property type="term" value="P:tRNA methylation"/>
    <property type="evidence" value="ECO:0000318"/>
    <property type="project" value="GO_Central"/>
</dbReference>
<dbReference type="FunFam" id="3.50.50.60:FF:000082">
    <property type="entry name" value="protein MTO1 homolog, mitochondrial isoform X1"/>
    <property type="match status" value="1"/>
</dbReference>
<accession>A0A8J1LXV0</accession>
<feature type="domain" description="tRNA uridine 5-carboxymethylaminomethyl modification enzyme C-terminal subdomain" evidence="11">
    <location>
        <begin position="593"/>
        <end position="665"/>
    </location>
</feature>
<dbReference type="Pfam" id="PF13932">
    <property type="entry name" value="SAM_GIDA_C"/>
    <property type="match status" value="1"/>
</dbReference>
<comment type="catalytic activity">
    <reaction evidence="5">
        <text>5,10-methylenetetrahydrofolate + uridine(34) in tRNA + taurine + GTP + A + H2O = 5-taurinomethyluridine(34) in tRNA + 7,8-dihydrofolate + GDP + AH2 + phosphate + H(+)</text>
        <dbReference type="Rhea" id="RHEA:83279"/>
        <dbReference type="Rhea" id="RHEA-COMP:11727"/>
        <dbReference type="Rhea" id="RHEA-COMP:11732"/>
        <dbReference type="ChEBI" id="CHEBI:12071"/>
        <dbReference type="ChEBI" id="CHEBI:13193"/>
        <dbReference type="ChEBI" id="CHEBI:15377"/>
        <dbReference type="ChEBI" id="CHEBI:15378"/>
        <dbReference type="ChEBI" id="CHEBI:17499"/>
        <dbReference type="ChEBI" id="CHEBI:37565"/>
        <dbReference type="ChEBI" id="CHEBI:43474"/>
        <dbReference type="ChEBI" id="CHEBI:57451"/>
        <dbReference type="ChEBI" id="CHEBI:58189"/>
        <dbReference type="ChEBI" id="CHEBI:65315"/>
        <dbReference type="ChEBI" id="CHEBI:87172"/>
        <dbReference type="ChEBI" id="CHEBI:507393"/>
    </reaction>
    <physiologicalReaction direction="left-to-right" evidence="5">
        <dbReference type="Rhea" id="RHEA:83280"/>
    </physiologicalReaction>
</comment>
<keyword evidence="3" id="KW-0285">Flavoprotein</keyword>
<dbReference type="SUPFAM" id="SSF51905">
    <property type="entry name" value="FAD/NAD(P)-binding domain"/>
    <property type="match status" value="1"/>
</dbReference>
<keyword evidence="4" id="KW-0274">FAD</keyword>
<dbReference type="InterPro" id="IPR044920">
    <property type="entry name" value="MnmG_C_subdom_sf"/>
</dbReference>
<protein>
    <recommendedName>
        <fullName evidence="8">5-taurinomethyluridine-[tRNA] synthase subunit MTO1, mitochondrial</fullName>
    </recommendedName>
    <alternativeName>
        <fullName evidence="9">Mitochondrial tRNA translation optimization 1</fullName>
    </alternativeName>
    <alternativeName>
        <fullName evidence="10">Protein MTO1 homolog, mitochondrial</fullName>
    </alternativeName>
</protein>
<dbReference type="RefSeq" id="XP_041434323.1">
    <property type="nucleotide sequence ID" value="XM_041578389.1"/>
</dbReference>
<comment type="subunit">
    <text evidence="7">Homodimer; forms a dimer in the presence of potassium. Interacts with GTPBP3; forms the GTPBP3-MTO1 complex composed of homodimers of GTPBP3 and MTO1.</text>
</comment>
<evidence type="ECO:0000256" key="9">
    <source>
        <dbReference type="ARBA" id="ARBA00079308"/>
    </source>
</evidence>
<dbReference type="InterPro" id="IPR020595">
    <property type="entry name" value="MnmG-rel_CS"/>
</dbReference>
<dbReference type="GO" id="GO:0005739">
    <property type="term" value="C:mitochondrion"/>
    <property type="evidence" value="ECO:0000318"/>
    <property type="project" value="GO_Central"/>
</dbReference>
<dbReference type="Pfam" id="PF21680">
    <property type="entry name" value="GIDA_C_1st"/>
    <property type="match status" value="1"/>
</dbReference>
<evidence type="ECO:0000313" key="13">
    <source>
        <dbReference type="RefSeq" id="XP_041434323.1"/>
    </source>
</evidence>
<gene>
    <name evidence="13" type="primary">LOC108704178</name>
</gene>
<dbReference type="GO" id="GO:0005829">
    <property type="term" value="C:cytosol"/>
    <property type="evidence" value="ECO:0000318"/>
    <property type="project" value="GO_Central"/>
</dbReference>
<evidence type="ECO:0000313" key="12">
    <source>
        <dbReference type="Proteomes" id="UP000186698"/>
    </source>
</evidence>
<dbReference type="CTD" id="108704178"/>
<dbReference type="PANTHER" id="PTHR11806:SF0">
    <property type="entry name" value="PROTEIN MTO1 HOMOLOG, MITOCHONDRIAL"/>
    <property type="match status" value="1"/>
</dbReference>
<evidence type="ECO:0000256" key="4">
    <source>
        <dbReference type="ARBA" id="ARBA00022827"/>
    </source>
</evidence>
<evidence type="ECO:0000256" key="1">
    <source>
        <dbReference type="ARBA" id="ARBA00001974"/>
    </source>
</evidence>
<evidence type="ECO:0000256" key="6">
    <source>
        <dbReference type="ARBA" id="ARBA00056538"/>
    </source>
</evidence>
<comment type="cofactor">
    <cofactor evidence="1">
        <name>FAD</name>
        <dbReference type="ChEBI" id="CHEBI:57692"/>
    </cofactor>
</comment>
<evidence type="ECO:0000256" key="8">
    <source>
        <dbReference type="ARBA" id="ARBA00068446"/>
    </source>
</evidence>
<dbReference type="InterPro" id="IPR047001">
    <property type="entry name" value="MnmG_C_subdom"/>
</dbReference>
<organism evidence="12 13">
    <name type="scientific">Xenopus laevis</name>
    <name type="common">African clawed frog</name>
    <dbReference type="NCBI Taxonomy" id="8355"/>
    <lineage>
        <taxon>Eukaryota</taxon>
        <taxon>Metazoa</taxon>
        <taxon>Chordata</taxon>
        <taxon>Craniata</taxon>
        <taxon>Vertebrata</taxon>
        <taxon>Euteleostomi</taxon>
        <taxon>Amphibia</taxon>
        <taxon>Batrachia</taxon>
        <taxon>Anura</taxon>
        <taxon>Pipoidea</taxon>
        <taxon>Pipidae</taxon>
        <taxon>Xenopodinae</taxon>
        <taxon>Xenopus</taxon>
        <taxon>Xenopus</taxon>
    </lineage>
</organism>
<dbReference type="InterPro" id="IPR004416">
    <property type="entry name" value="MnmG"/>
</dbReference>
<evidence type="ECO:0000256" key="3">
    <source>
        <dbReference type="ARBA" id="ARBA00022630"/>
    </source>
</evidence>
<dbReference type="FunFam" id="3.50.50.60:FF:000002">
    <property type="entry name" value="tRNA uridine 5-carboxymethylaminomethyl modification enzyme MnmG"/>
    <property type="match status" value="1"/>
</dbReference>